<dbReference type="InterPro" id="IPR000092">
    <property type="entry name" value="Polyprenyl_synt"/>
</dbReference>
<reference evidence="2 3" key="1">
    <citation type="journal article" date="2018" name="Nat. Ecol. Evol.">
        <title>Shark genomes provide insights into elasmobranch evolution and the origin of vertebrates.</title>
        <authorList>
            <person name="Hara Y"/>
            <person name="Yamaguchi K"/>
            <person name="Onimaru K"/>
            <person name="Kadota M"/>
            <person name="Koyanagi M"/>
            <person name="Keeley SD"/>
            <person name="Tatsumi K"/>
            <person name="Tanaka K"/>
            <person name="Motone F"/>
            <person name="Kageyama Y"/>
            <person name="Nozu R"/>
            <person name="Adachi N"/>
            <person name="Nishimura O"/>
            <person name="Nakagawa R"/>
            <person name="Tanegashima C"/>
            <person name="Kiyatake I"/>
            <person name="Matsumoto R"/>
            <person name="Murakumo K"/>
            <person name="Nishida K"/>
            <person name="Terakita A"/>
            <person name="Kuratani S"/>
            <person name="Sato K"/>
            <person name="Hyodo S Kuraku.S."/>
        </authorList>
    </citation>
    <scope>NUCLEOTIDE SEQUENCE [LARGE SCALE GENOMIC DNA]</scope>
</reference>
<dbReference type="PANTHER" id="PTHR12001">
    <property type="entry name" value="GERANYLGERANYL PYROPHOSPHATE SYNTHASE"/>
    <property type="match status" value="1"/>
</dbReference>
<keyword evidence="1" id="KW-0808">Transferase</keyword>
<gene>
    <name evidence="2" type="ORF">chiPu_0008929</name>
</gene>
<dbReference type="GO" id="GO:0004659">
    <property type="term" value="F:prenyltransferase activity"/>
    <property type="evidence" value="ECO:0007669"/>
    <property type="project" value="InterPro"/>
</dbReference>
<evidence type="ECO:0000313" key="3">
    <source>
        <dbReference type="Proteomes" id="UP000287033"/>
    </source>
</evidence>
<dbReference type="Pfam" id="PF00348">
    <property type="entry name" value="polyprenyl_synt"/>
    <property type="match status" value="1"/>
</dbReference>
<dbReference type="OMA" id="YPTSYFS"/>
<dbReference type="SUPFAM" id="SSF48576">
    <property type="entry name" value="Terpenoid synthases"/>
    <property type="match status" value="1"/>
</dbReference>
<comment type="caution">
    <text evidence="2">The sequence shown here is derived from an EMBL/GenBank/DDBJ whole genome shotgun (WGS) entry which is preliminary data.</text>
</comment>
<dbReference type="GO" id="GO:1990234">
    <property type="term" value="C:transferase complex"/>
    <property type="evidence" value="ECO:0007669"/>
    <property type="project" value="TreeGrafter"/>
</dbReference>
<dbReference type="InterPro" id="IPR008949">
    <property type="entry name" value="Isoprenoid_synthase_dom_sf"/>
</dbReference>
<dbReference type="OrthoDB" id="9983019at2759"/>
<dbReference type="GO" id="GO:0006744">
    <property type="term" value="P:ubiquinone biosynthetic process"/>
    <property type="evidence" value="ECO:0007669"/>
    <property type="project" value="TreeGrafter"/>
</dbReference>
<name>A0A401SJA7_CHIPU</name>
<dbReference type="GO" id="GO:0008299">
    <property type="term" value="P:isoprenoid biosynthetic process"/>
    <property type="evidence" value="ECO:0007669"/>
    <property type="project" value="InterPro"/>
</dbReference>
<dbReference type="EMBL" id="BEZZ01000305">
    <property type="protein sequence ID" value="GCC30478.1"/>
    <property type="molecule type" value="Genomic_DNA"/>
</dbReference>
<organism evidence="2 3">
    <name type="scientific">Chiloscyllium punctatum</name>
    <name type="common">Brownbanded bambooshark</name>
    <name type="synonym">Hemiscyllium punctatum</name>
    <dbReference type="NCBI Taxonomy" id="137246"/>
    <lineage>
        <taxon>Eukaryota</taxon>
        <taxon>Metazoa</taxon>
        <taxon>Chordata</taxon>
        <taxon>Craniata</taxon>
        <taxon>Vertebrata</taxon>
        <taxon>Chondrichthyes</taxon>
        <taxon>Elasmobranchii</taxon>
        <taxon>Galeomorphii</taxon>
        <taxon>Galeoidea</taxon>
        <taxon>Orectolobiformes</taxon>
        <taxon>Hemiscylliidae</taxon>
        <taxon>Chiloscyllium</taxon>
    </lineage>
</organism>
<accession>A0A401SJA7</accession>
<dbReference type="PANTHER" id="PTHR12001:SF55">
    <property type="entry name" value="ALL TRANS-POLYPRENYL-DIPHOSPHATE SYNTHASE PDSS2"/>
    <property type="match status" value="1"/>
</dbReference>
<evidence type="ECO:0008006" key="4">
    <source>
        <dbReference type="Google" id="ProtNLM"/>
    </source>
</evidence>
<dbReference type="Gene3D" id="1.10.600.10">
    <property type="entry name" value="Farnesyl Diphosphate Synthase"/>
    <property type="match status" value="1"/>
</dbReference>
<dbReference type="AlphaFoldDB" id="A0A401SJA7"/>
<keyword evidence="3" id="KW-1185">Reference proteome</keyword>
<sequence>MLPSVRRLICPALVGTTCRSHMLYSTVSPSSWTKVVSEAEKIVGYPTSFMSLRCLLSDELSNIALHVRKLVGTRHPLISTARGFVYDSRNNLQLRGLVVLLMSKAAGPGKTADPLLEGDLVSGIYPSQRNLAEITELIHTAFLVHRGIVNIMEVTSSHGSLKDMQFGNKMAVLSGDFLLANASTGLAQLQNTKVVELVSSAIGDLVQGVYYENARIDEEKTTEDILMTNWEKRIFLSHGALLAKCCQGAMQLANHDTEVQEMAFQYGRHMSLAHKLNSDLQPFVAEASCDTMPFCLNSAPVILHQETSGRDTWINQLKKAKVNGKQADYAKLHRIIKAGKGVSSSLDLCRYHGNGALEALRCFPTSEARSTLEKIVYAVTKF</sequence>
<evidence type="ECO:0000313" key="2">
    <source>
        <dbReference type="EMBL" id="GCC30478.1"/>
    </source>
</evidence>
<dbReference type="STRING" id="137246.A0A401SJA7"/>
<protein>
    <recommendedName>
        <fullName evidence="4">Decaprenyl-diphosphate synthase subunit 2</fullName>
    </recommendedName>
</protein>
<comment type="similarity">
    <text evidence="1">Belongs to the FPP/GGPP synthase family.</text>
</comment>
<dbReference type="GO" id="GO:0005739">
    <property type="term" value="C:mitochondrion"/>
    <property type="evidence" value="ECO:0007669"/>
    <property type="project" value="TreeGrafter"/>
</dbReference>
<proteinExistence type="inferred from homology"/>
<evidence type="ECO:0000256" key="1">
    <source>
        <dbReference type="RuleBase" id="RU004466"/>
    </source>
</evidence>
<dbReference type="Proteomes" id="UP000287033">
    <property type="component" value="Unassembled WGS sequence"/>
</dbReference>